<dbReference type="Proteomes" id="UP000466442">
    <property type="component" value="Unassembled WGS sequence"/>
</dbReference>
<name>A0A8S9XK94_APOLU</name>
<sequence length="178" mass="18327">MIPSSVVVLIVAALCLTGGVRGDKADDQEVERASLSILNAAGDFIDVVRSVKITDVALKGEHGETGRGQKKLMRMAIPLIIGFKIAGIVVAAMAALKVLASTPLPTSTPGMATSADMSWDPSNAGYEIQGLGAASASQDLSHLGTDFQASYAASSLSGAGAGANGAWQRNFLRIRPCR</sequence>
<evidence type="ECO:0000256" key="2">
    <source>
        <dbReference type="SAM" id="SignalP"/>
    </source>
</evidence>
<accession>A0A8S9XK94</accession>
<feature type="transmembrane region" description="Helical" evidence="1">
    <location>
        <begin position="75"/>
        <end position="96"/>
    </location>
</feature>
<keyword evidence="4" id="KW-1185">Reference proteome</keyword>
<organism evidence="3 4">
    <name type="scientific">Apolygus lucorum</name>
    <name type="common">Small green plant bug</name>
    <name type="synonym">Lygocoris lucorum</name>
    <dbReference type="NCBI Taxonomy" id="248454"/>
    <lineage>
        <taxon>Eukaryota</taxon>
        <taxon>Metazoa</taxon>
        <taxon>Ecdysozoa</taxon>
        <taxon>Arthropoda</taxon>
        <taxon>Hexapoda</taxon>
        <taxon>Insecta</taxon>
        <taxon>Pterygota</taxon>
        <taxon>Neoptera</taxon>
        <taxon>Paraneoptera</taxon>
        <taxon>Hemiptera</taxon>
        <taxon>Heteroptera</taxon>
        <taxon>Panheteroptera</taxon>
        <taxon>Cimicomorpha</taxon>
        <taxon>Miridae</taxon>
        <taxon>Mirini</taxon>
        <taxon>Apolygus</taxon>
    </lineage>
</organism>
<gene>
    <name evidence="3" type="ORF">GE061_014772</name>
</gene>
<proteinExistence type="predicted"/>
<keyword evidence="1" id="KW-0472">Membrane</keyword>
<feature type="signal peptide" evidence="2">
    <location>
        <begin position="1"/>
        <end position="22"/>
    </location>
</feature>
<evidence type="ECO:0000313" key="3">
    <source>
        <dbReference type="EMBL" id="KAF6209029.1"/>
    </source>
</evidence>
<evidence type="ECO:0000313" key="4">
    <source>
        <dbReference type="Proteomes" id="UP000466442"/>
    </source>
</evidence>
<keyword evidence="2" id="KW-0732">Signal</keyword>
<protein>
    <submittedName>
        <fullName evidence="3">Uncharacterized protein</fullName>
    </submittedName>
</protein>
<evidence type="ECO:0000256" key="1">
    <source>
        <dbReference type="SAM" id="Phobius"/>
    </source>
</evidence>
<comment type="caution">
    <text evidence="3">The sequence shown here is derived from an EMBL/GenBank/DDBJ whole genome shotgun (WGS) entry which is preliminary data.</text>
</comment>
<keyword evidence="1" id="KW-1133">Transmembrane helix</keyword>
<keyword evidence="1" id="KW-0812">Transmembrane</keyword>
<dbReference type="EMBL" id="WIXP02000006">
    <property type="protein sequence ID" value="KAF6209029.1"/>
    <property type="molecule type" value="Genomic_DNA"/>
</dbReference>
<reference evidence="3" key="1">
    <citation type="journal article" date="2021" name="Mol. Ecol. Resour.">
        <title>Apolygus lucorum genome provides insights into omnivorousness and mesophyll feeding.</title>
        <authorList>
            <person name="Liu Y."/>
            <person name="Liu H."/>
            <person name="Wang H."/>
            <person name="Huang T."/>
            <person name="Liu B."/>
            <person name="Yang B."/>
            <person name="Yin L."/>
            <person name="Li B."/>
            <person name="Zhang Y."/>
            <person name="Zhang S."/>
            <person name="Jiang F."/>
            <person name="Zhang X."/>
            <person name="Ren Y."/>
            <person name="Wang B."/>
            <person name="Wang S."/>
            <person name="Lu Y."/>
            <person name="Wu K."/>
            <person name="Fan W."/>
            <person name="Wang G."/>
        </authorList>
    </citation>
    <scope>NUCLEOTIDE SEQUENCE</scope>
    <source>
        <strain evidence="3">12Hb</strain>
    </source>
</reference>
<feature type="chain" id="PRO_5035753411" evidence="2">
    <location>
        <begin position="23"/>
        <end position="178"/>
    </location>
</feature>
<dbReference type="AlphaFoldDB" id="A0A8S9XK94"/>